<evidence type="ECO:0000313" key="2">
    <source>
        <dbReference type="EMBL" id="ARU48423.1"/>
    </source>
</evidence>
<dbReference type="KEGG" id="suls:Sdiek1_1259"/>
<accession>A0A1Y0HMH4</accession>
<dbReference type="RefSeq" id="WP_087438381.1">
    <property type="nucleotide sequence ID" value="NZ_CP021416.1"/>
</dbReference>
<dbReference type="InterPro" id="IPR041633">
    <property type="entry name" value="Polbeta"/>
</dbReference>
<name>A0A1Y0HMH4_9BACT</name>
<dbReference type="Pfam" id="PF18765">
    <property type="entry name" value="Polbeta"/>
    <property type="match status" value="1"/>
</dbReference>
<keyword evidence="3" id="KW-1185">Reference proteome</keyword>
<dbReference type="SUPFAM" id="SSF81301">
    <property type="entry name" value="Nucleotidyltransferase"/>
    <property type="match status" value="1"/>
</dbReference>
<reference evidence="3" key="1">
    <citation type="submission" date="2017-05" db="EMBL/GenBank/DDBJ databases">
        <title>Dechlorination kinetics govern the competition between two new strains of the genus Sulfurospirillum.</title>
        <authorList>
            <person name="Buttet G.F."/>
            <person name="Murray A.M."/>
            <person name="Goris T."/>
            <person name="Burion M."/>
            <person name="Lin B."/>
            <person name="Rolle M."/>
            <person name="Maillard J."/>
        </authorList>
    </citation>
    <scope>NUCLEOTIDE SEQUENCE [LARGE SCALE GENOMIC DNA]</scope>
    <source>
        <strain evidence="3">SL2-1</strain>
    </source>
</reference>
<sequence>MSFGLSDDVIEKMQQVFSQFPNIKEVVVFGSRAKGNYKEGSDIDLALKGTALNLQTLQNLELKLEELYLPYKIDMVIYKNIANDALKEHIDRVGMVLQK</sequence>
<evidence type="ECO:0000259" key="1">
    <source>
        <dbReference type="Pfam" id="PF18765"/>
    </source>
</evidence>
<organism evidence="2 3">
    <name type="scientific">Sulfurospirillum diekertiae</name>
    <dbReference type="NCBI Taxonomy" id="1854492"/>
    <lineage>
        <taxon>Bacteria</taxon>
        <taxon>Pseudomonadati</taxon>
        <taxon>Campylobacterota</taxon>
        <taxon>Epsilonproteobacteria</taxon>
        <taxon>Campylobacterales</taxon>
        <taxon>Sulfurospirillaceae</taxon>
        <taxon>Sulfurospirillum</taxon>
    </lineage>
</organism>
<evidence type="ECO:0000313" key="3">
    <source>
        <dbReference type="Proteomes" id="UP000196005"/>
    </source>
</evidence>
<dbReference type="Gene3D" id="3.30.460.10">
    <property type="entry name" value="Beta Polymerase, domain 2"/>
    <property type="match status" value="1"/>
</dbReference>
<dbReference type="AlphaFoldDB" id="A0A1Y0HMH4"/>
<gene>
    <name evidence="2" type="ORF">Sdiek1_1259</name>
</gene>
<dbReference type="CDD" id="cd05403">
    <property type="entry name" value="NT_KNTase_like"/>
    <property type="match status" value="1"/>
</dbReference>
<dbReference type="Proteomes" id="UP000196005">
    <property type="component" value="Chromosome"/>
</dbReference>
<dbReference type="EMBL" id="CP021416">
    <property type="protein sequence ID" value="ARU48423.1"/>
    <property type="molecule type" value="Genomic_DNA"/>
</dbReference>
<dbReference type="InterPro" id="IPR043519">
    <property type="entry name" value="NT_sf"/>
</dbReference>
<feature type="domain" description="Polymerase beta nucleotidyltransferase" evidence="1">
    <location>
        <begin position="11"/>
        <end position="97"/>
    </location>
</feature>
<proteinExistence type="predicted"/>
<dbReference type="OrthoDB" id="9803106at2"/>
<protein>
    <recommendedName>
        <fullName evidence="1">Polymerase beta nucleotidyltransferase domain-containing protein</fullName>
    </recommendedName>
</protein>